<gene>
    <name evidence="2" type="ORF">ACFO5S_09590</name>
</gene>
<sequence length="286" mass="32322">MKILQRYRAIAMITGAMLFVACAHEDQPTESQLDYTVKSKTELDNWIGTTFLDPYNIKVYYEWNQNLVDDNRYLFPPTIDRVQPALEVVEKIWIDSYSTIGGADFVKKISPREFVLVGGTNLNTSGTITLGLAEGGQRVTLFQLDYLDRSSRPDVTQFIHTIQHEYVHILNQTKPFDEQAWAKLTPAGYTSSWYIYSAASSRALGFITSYARLSIYEDFAETAATILTSSKAEYAAILASVTDATAKANLKKKEAIVVQYYKDNFGMDFYALRDEAQKNTDAVIED</sequence>
<dbReference type="Pfam" id="PF15890">
    <property type="entry name" value="Peptidase_Mx1"/>
    <property type="match status" value="1"/>
</dbReference>
<keyword evidence="3" id="KW-1185">Reference proteome</keyword>
<protein>
    <submittedName>
        <fullName evidence="2">Zinc-binding metallopeptidase</fullName>
    </submittedName>
</protein>
<dbReference type="RefSeq" id="WP_213256867.1">
    <property type="nucleotide sequence ID" value="NZ_JAGYWA010000003.1"/>
</dbReference>
<accession>A0ABV9PFH0</accession>
<dbReference type="Proteomes" id="UP001595935">
    <property type="component" value="Unassembled WGS sequence"/>
</dbReference>
<dbReference type="NCBIfam" id="TIGR04549">
    <property type="entry name" value="LP_HExxH_w_tonB"/>
    <property type="match status" value="1"/>
</dbReference>
<keyword evidence="1" id="KW-0732">Signal</keyword>
<dbReference type="EMBL" id="JBHSGV010000003">
    <property type="protein sequence ID" value="MFC4747700.1"/>
    <property type="molecule type" value="Genomic_DNA"/>
</dbReference>
<evidence type="ECO:0000313" key="2">
    <source>
        <dbReference type="EMBL" id="MFC4747700.1"/>
    </source>
</evidence>
<evidence type="ECO:0000256" key="1">
    <source>
        <dbReference type="SAM" id="SignalP"/>
    </source>
</evidence>
<dbReference type="InterPro" id="IPR030890">
    <property type="entry name" value="LP_HExxH_w_TonB"/>
</dbReference>
<organism evidence="2 3">
    <name type="scientific">Flavobacterium branchiicola</name>
    <dbReference type="NCBI Taxonomy" id="1114875"/>
    <lineage>
        <taxon>Bacteria</taxon>
        <taxon>Pseudomonadati</taxon>
        <taxon>Bacteroidota</taxon>
        <taxon>Flavobacteriia</taxon>
        <taxon>Flavobacteriales</taxon>
        <taxon>Flavobacteriaceae</taxon>
        <taxon>Flavobacterium</taxon>
    </lineage>
</organism>
<evidence type="ECO:0000313" key="3">
    <source>
        <dbReference type="Proteomes" id="UP001595935"/>
    </source>
</evidence>
<reference evidence="3" key="1">
    <citation type="journal article" date="2019" name="Int. J. Syst. Evol. Microbiol.">
        <title>The Global Catalogue of Microorganisms (GCM) 10K type strain sequencing project: providing services to taxonomists for standard genome sequencing and annotation.</title>
        <authorList>
            <consortium name="The Broad Institute Genomics Platform"/>
            <consortium name="The Broad Institute Genome Sequencing Center for Infectious Disease"/>
            <person name="Wu L."/>
            <person name="Ma J."/>
        </authorList>
    </citation>
    <scope>NUCLEOTIDE SEQUENCE [LARGE SCALE GENOMIC DNA]</scope>
    <source>
        <strain evidence="3">WYCCWR 13023</strain>
    </source>
</reference>
<dbReference type="PROSITE" id="PS51257">
    <property type="entry name" value="PROKAR_LIPOPROTEIN"/>
    <property type="match status" value="1"/>
</dbReference>
<dbReference type="Gene3D" id="3.40.390.70">
    <property type="match status" value="1"/>
</dbReference>
<comment type="caution">
    <text evidence="2">The sequence shown here is derived from an EMBL/GenBank/DDBJ whole genome shotgun (WGS) entry which is preliminary data.</text>
</comment>
<name>A0ABV9PFH0_9FLAO</name>
<feature type="chain" id="PRO_5046438750" evidence="1">
    <location>
        <begin position="24"/>
        <end position="286"/>
    </location>
</feature>
<feature type="signal peptide" evidence="1">
    <location>
        <begin position="1"/>
        <end position="23"/>
    </location>
</feature>
<proteinExistence type="predicted"/>